<feature type="binding site" evidence="10">
    <location>
        <position position="126"/>
    </location>
    <ligand>
        <name>ATP</name>
        <dbReference type="ChEBI" id="CHEBI:30616"/>
    </ligand>
</feature>
<comment type="function">
    <text evidence="9 10">Catalyzes the 2-thiolation of uridine at the wobble position (U34) of tRNA, leading to the formation of s(2)U34.</text>
</comment>
<dbReference type="Pfam" id="PF03054">
    <property type="entry name" value="tRNA_Me_trans"/>
    <property type="match status" value="1"/>
</dbReference>
<feature type="active site" description="Cysteine persulfide intermediate" evidence="10">
    <location>
        <position position="200"/>
    </location>
</feature>
<dbReference type="GO" id="GO:0103016">
    <property type="term" value="F:tRNA-uridine 2-sulfurtransferase activity"/>
    <property type="evidence" value="ECO:0007669"/>
    <property type="project" value="UniProtKB-EC"/>
</dbReference>
<keyword evidence="10" id="KW-0963">Cytoplasm</keyword>
<dbReference type="RefSeq" id="WP_040596854.1">
    <property type="nucleotide sequence ID" value="NZ_CABKNC010000004.1"/>
</dbReference>
<dbReference type="Proteomes" id="UP000031386">
    <property type="component" value="Chromosome"/>
</dbReference>
<dbReference type="EMBL" id="JANDZV010000004">
    <property type="protein sequence ID" value="MCZ7407880.1"/>
    <property type="molecule type" value="Genomic_DNA"/>
</dbReference>
<feature type="domain" description="tRNA-specific 2-thiouridylase MnmA-like C-terminal" evidence="11">
    <location>
        <begin position="281"/>
        <end position="354"/>
    </location>
</feature>
<dbReference type="GO" id="GO:0005524">
    <property type="term" value="F:ATP binding"/>
    <property type="evidence" value="ECO:0007669"/>
    <property type="project" value="UniProtKB-KW"/>
</dbReference>
<dbReference type="HAMAP" id="MF_00144">
    <property type="entry name" value="tRNA_thiouridyl_MnmA"/>
    <property type="match status" value="1"/>
</dbReference>
<evidence type="ECO:0000256" key="3">
    <source>
        <dbReference type="ARBA" id="ARBA00022694"/>
    </source>
</evidence>
<proteinExistence type="inferred from homology"/>
<feature type="site" description="Interaction with tRNA" evidence="10">
    <location>
        <position position="338"/>
    </location>
</feature>
<keyword evidence="6 10" id="KW-0694">RNA-binding</keyword>
<keyword evidence="7" id="KW-1015">Disulfide bond</keyword>
<dbReference type="InterPro" id="IPR014729">
    <property type="entry name" value="Rossmann-like_a/b/a_fold"/>
</dbReference>
<evidence type="ECO:0000256" key="4">
    <source>
        <dbReference type="ARBA" id="ARBA00022741"/>
    </source>
</evidence>
<evidence type="ECO:0000313" key="13">
    <source>
        <dbReference type="EMBL" id="AIZ36218.1"/>
    </source>
</evidence>
<comment type="subcellular location">
    <subcellularLocation>
        <location evidence="10">Cytoplasm</location>
    </subcellularLocation>
</comment>
<comment type="caution">
    <text evidence="10">Lacks conserved residue(s) required for the propagation of feature annotation.</text>
</comment>
<protein>
    <recommendedName>
        <fullName evidence="10">tRNA-specific 2-thiouridylase MnmA</fullName>
        <ecNumber evidence="10">2.8.1.13</ecNumber>
    </recommendedName>
</protein>
<reference evidence="13 16" key="1">
    <citation type="submission" date="2014-10" db="EMBL/GenBank/DDBJ databases">
        <title>Complete genome sequence of Parvimonas micra KCOM 1535 (= ChDC B708).</title>
        <authorList>
            <person name="Kook J.-K."/>
            <person name="Park S.-N."/>
            <person name="Lim Y.K."/>
            <person name="Roh H."/>
        </authorList>
    </citation>
    <scope>NUCLEOTIDE SEQUENCE [LARGE SCALE GENOMIC DNA]</scope>
    <source>
        <strain evidence="13">KCOM 1535</strain>
        <strain evidence="16">KCOM 1535 / ChDC B708</strain>
    </source>
</reference>
<dbReference type="InterPro" id="IPR004506">
    <property type="entry name" value="MnmA-like"/>
</dbReference>
<dbReference type="EMBL" id="CP009761">
    <property type="protein sequence ID" value="AIZ36218.1"/>
    <property type="molecule type" value="Genomic_DNA"/>
</dbReference>
<dbReference type="Pfam" id="PF20259">
    <property type="entry name" value="tRNA_Me_trans_M"/>
    <property type="match status" value="1"/>
</dbReference>
<evidence type="ECO:0000313" key="16">
    <source>
        <dbReference type="Proteomes" id="UP000031386"/>
    </source>
</evidence>
<comment type="catalytic activity">
    <reaction evidence="8 10">
        <text>S-sulfanyl-L-cysteinyl-[protein] + uridine(34) in tRNA + AH2 + ATP = 2-thiouridine(34) in tRNA + L-cysteinyl-[protein] + A + AMP + diphosphate + H(+)</text>
        <dbReference type="Rhea" id="RHEA:47032"/>
        <dbReference type="Rhea" id="RHEA-COMP:10131"/>
        <dbReference type="Rhea" id="RHEA-COMP:11726"/>
        <dbReference type="Rhea" id="RHEA-COMP:11727"/>
        <dbReference type="Rhea" id="RHEA-COMP:11728"/>
        <dbReference type="ChEBI" id="CHEBI:13193"/>
        <dbReference type="ChEBI" id="CHEBI:15378"/>
        <dbReference type="ChEBI" id="CHEBI:17499"/>
        <dbReference type="ChEBI" id="CHEBI:29950"/>
        <dbReference type="ChEBI" id="CHEBI:30616"/>
        <dbReference type="ChEBI" id="CHEBI:33019"/>
        <dbReference type="ChEBI" id="CHEBI:61963"/>
        <dbReference type="ChEBI" id="CHEBI:65315"/>
        <dbReference type="ChEBI" id="CHEBI:87170"/>
        <dbReference type="ChEBI" id="CHEBI:456215"/>
        <dbReference type="EC" id="2.8.1.13"/>
    </reaction>
</comment>
<dbReference type="PANTHER" id="PTHR11933">
    <property type="entry name" value="TRNA 5-METHYLAMINOMETHYL-2-THIOURIDYLATE -METHYLTRANSFERASE"/>
    <property type="match status" value="1"/>
</dbReference>
<dbReference type="Gene3D" id="2.40.30.10">
    <property type="entry name" value="Translation factors"/>
    <property type="match status" value="1"/>
</dbReference>
<dbReference type="Pfam" id="PF20258">
    <property type="entry name" value="tRNA_Me_trans_C"/>
    <property type="match status" value="1"/>
</dbReference>
<keyword evidence="5 10" id="KW-0067">ATP-binding</keyword>
<dbReference type="EMBL" id="JABZRE010000044">
    <property type="protein sequence ID" value="MBF1307635.1"/>
    <property type="molecule type" value="Genomic_DNA"/>
</dbReference>
<feature type="binding site" evidence="10">
    <location>
        <begin position="8"/>
        <end position="15"/>
    </location>
    <ligand>
        <name>ATP</name>
        <dbReference type="ChEBI" id="CHEBI:30616"/>
    </ligand>
</feature>
<feature type="binding site" evidence="10">
    <location>
        <position position="34"/>
    </location>
    <ligand>
        <name>ATP</name>
        <dbReference type="ChEBI" id="CHEBI:30616"/>
    </ligand>
</feature>
<dbReference type="FunFam" id="3.40.50.620:FF:000115">
    <property type="entry name" value="tRNA-specific 2-thiouridylase MnmA"/>
    <property type="match status" value="1"/>
</dbReference>
<dbReference type="InterPro" id="IPR023382">
    <property type="entry name" value="MnmA-like_central_sf"/>
</dbReference>
<dbReference type="NCBIfam" id="NF001138">
    <property type="entry name" value="PRK00143.1"/>
    <property type="match status" value="1"/>
</dbReference>
<dbReference type="EC" id="2.8.1.13" evidence="10"/>
<name>A0A0B4S0B6_9FIRM</name>
<reference evidence="15" key="3">
    <citation type="submission" date="2022-07" db="EMBL/GenBank/DDBJ databases">
        <title>Parvimonas micra travels from the subgingival sulcus of the human oral cavity to the colorectal adenocarcinoma.</title>
        <authorList>
            <person name="Conde-Perez K."/>
            <person name="Buetas E."/>
            <person name="Aja-Macaya P."/>
            <person name="Martin-De Arribas E."/>
            <person name="Iglesias-Corras I."/>
            <person name="Trigo-Tasende N."/>
            <person name="Nasser-Ali M."/>
            <person name="Estevez L.S."/>
            <person name="Rumbo-Feal S."/>
            <person name="Otero-Alen B."/>
            <person name="Noguera J.F."/>
            <person name="Concha A."/>
            <person name="Pardinas-Lopez S."/>
            <person name="Carda-Dieguez M."/>
            <person name="Gomez-Randulfe I."/>
            <person name="Martinez-Lago N."/>
            <person name="Ladra S."/>
            <person name="Aparicio L.A."/>
            <person name="Bou G."/>
            <person name="Mira A."/>
            <person name="Vallejo J.A."/>
            <person name="Poza M."/>
        </authorList>
    </citation>
    <scope>NUCLEOTIDE SEQUENCE</scope>
    <source>
        <strain evidence="15">PM79KC-AC-4</strain>
    </source>
</reference>
<dbReference type="SUPFAM" id="SSF52402">
    <property type="entry name" value="Adenine nucleotide alpha hydrolases-like"/>
    <property type="match status" value="1"/>
</dbReference>
<organism evidence="13 16">
    <name type="scientific">Parvimonas micra</name>
    <dbReference type="NCBI Taxonomy" id="33033"/>
    <lineage>
        <taxon>Bacteria</taxon>
        <taxon>Bacillati</taxon>
        <taxon>Bacillota</taxon>
        <taxon>Tissierellia</taxon>
        <taxon>Tissierellales</taxon>
        <taxon>Peptoniphilaceae</taxon>
        <taxon>Parvimonas</taxon>
    </lineage>
</organism>
<dbReference type="GO" id="GO:0005737">
    <property type="term" value="C:cytoplasm"/>
    <property type="evidence" value="ECO:0007669"/>
    <property type="project" value="UniProtKB-SubCell"/>
</dbReference>
<dbReference type="Gene3D" id="3.40.50.620">
    <property type="entry name" value="HUPs"/>
    <property type="match status" value="1"/>
</dbReference>
<gene>
    <name evidence="10 14" type="primary">mnmA</name>
    <name evidence="14" type="ORF">HXM94_07665</name>
    <name evidence="15" type="ORF">NND69_05860</name>
    <name evidence="13" type="ORF">NW74_02045</name>
</gene>
<dbReference type="GO" id="GO:0002143">
    <property type="term" value="P:tRNA wobble position uridine thiolation"/>
    <property type="evidence" value="ECO:0007669"/>
    <property type="project" value="TreeGrafter"/>
</dbReference>
<keyword evidence="2 10" id="KW-0808">Transferase</keyword>
<evidence type="ECO:0000259" key="11">
    <source>
        <dbReference type="Pfam" id="PF20258"/>
    </source>
</evidence>
<keyword evidence="4 10" id="KW-0547">Nucleotide-binding</keyword>
<evidence type="ECO:0000256" key="1">
    <source>
        <dbReference type="ARBA" id="ARBA00022555"/>
    </source>
</evidence>
<dbReference type="NCBIfam" id="TIGR00420">
    <property type="entry name" value="trmU"/>
    <property type="match status" value="1"/>
</dbReference>
<evidence type="ECO:0000256" key="9">
    <source>
        <dbReference type="ARBA" id="ARBA00056575"/>
    </source>
</evidence>
<dbReference type="Gene3D" id="2.30.30.280">
    <property type="entry name" value="Adenine nucleotide alpha hydrolases-like domains"/>
    <property type="match status" value="1"/>
</dbReference>
<dbReference type="InterPro" id="IPR046885">
    <property type="entry name" value="MnmA-like_C"/>
</dbReference>
<dbReference type="OrthoDB" id="9800696at2"/>
<evidence type="ECO:0000256" key="5">
    <source>
        <dbReference type="ARBA" id="ARBA00022840"/>
    </source>
</evidence>
<dbReference type="Proteomes" id="UP000758611">
    <property type="component" value="Unassembled WGS sequence"/>
</dbReference>
<dbReference type="PANTHER" id="PTHR11933:SF5">
    <property type="entry name" value="MITOCHONDRIAL TRNA-SPECIFIC 2-THIOURIDYLASE 1"/>
    <property type="match status" value="1"/>
</dbReference>
<comment type="similarity">
    <text evidence="10">Belongs to the MnmA/TRMU family.</text>
</comment>
<dbReference type="CDD" id="cd01998">
    <property type="entry name" value="MnmA_TRMU-like"/>
    <property type="match status" value="1"/>
</dbReference>
<dbReference type="AlphaFoldDB" id="A0A0B4S0B6"/>
<reference evidence="14" key="2">
    <citation type="submission" date="2020-04" db="EMBL/GenBank/DDBJ databases">
        <title>Deep metagenomics examines the oral microbiome during advanced dental caries in children, revealing novel taxa and co-occurrences with host molecules.</title>
        <authorList>
            <person name="Baker J.L."/>
            <person name="Morton J.T."/>
            <person name="Dinis M."/>
            <person name="Alvarez R."/>
            <person name="Tran N.C."/>
            <person name="Knight R."/>
            <person name="Edlund A."/>
        </authorList>
    </citation>
    <scope>NUCLEOTIDE SEQUENCE</scope>
    <source>
        <strain evidence="14">JCVI_23_bin.11</strain>
    </source>
</reference>
<evidence type="ECO:0000256" key="2">
    <source>
        <dbReference type="ARBA" id="ARBA00022679"/>
    </source>
</evidence>
<feature type="active site" description="Nucleophile" evidence="10">
    <location>
        <position position="102"/>
    </location>
</feature>
<feature type="domain" description="tRNA-specific 2-thiouridylase MnmA-like central" evidence="12">
    <location>
        <begin position="210"/>
        <end position="272"/>
    </location>
</feature>
<feature type="site" description="Interaction with tRNA" evidence="10">
    <location>
        <position position="127"/>
    </location>
</feature>
<evidence type="ECO:0000256" key="8">
    <source>
        <dbReference type="ARBA" id="ARBA00051542"/>
    </source>
</evidence>
<evidence type="ECO:0000259" key="12">
    <source>
        <dbReference type="Pfam" id="PF20259"/>
    </source>
</evidence>
<sequence length="358" mass="40940">MNKRVILGMSGGVDSCVACHLLLKEGYEVIGVTMNLVPKGHLYDEEKGCCSLSSVMDAKIVAEAMGVKHYTMSFREEFDRKVIENFVREYSLGYTPNPCVACNKYIKFNSFVDKIRPLKADFISTGHYAKVEFDKNYNRYLLKRAKDSKKDQTYFLYNTSQEVLSKTLFPLADLEKEKVRQIAKDENILTYSKKDSEEICFVQNRDHGLFIKQRNPELIKEGYFVDENGNKLGKHKGIVYYTVGQRKGLGIALGKRVFVSKINAIDNTVTLSDEDALYKNKIRIREENFIPFDALEKPLEVSVKVRHGQSETKGLLFYKNNDLFVEFEKQVRAPNKGQSAVFYLDDIVVGGGIIDEVY</sequence>
<dbReference type="InterPro" id="IPR046884">
    <property type="entry name" value="MnmA-like_central"/>
</dbReference>
<evidence type="ECO:0000256" key="10">
    <source>
        <dbReference type="HAMAP-Rule" id="MF_00144"/>
    </source>
</evidence>
<dbReference type="GeneID" id="93384459"/>
<keyword evidence="3 10" id="KW-0819">tRNA processing</keyword>
<feature type="region of interest" description="Interaction with tRNA" evidence="10">
    <location>
        <begin position="150"/>
        <end position="152"/>
    </location>
</feature>
<dbReference type="Proteomes" id="UP001141458">
    <property type="component" value="Unassembled WGS sequence"/>
</dbReference>
<dbReference type="GO" id="GO:0000049">
    <property type="term" value="F:tRNA binding"/>
    <property type="evidence" value="ECO:0007669"/>
    <property type="project" value="UniProtKB-KW"/>
</dbReference>
<dbReference type="FunFam" id="2.30.30.280:FF:000001">
    <property type="entry name" value="tRNA-specific 2-thiouridylase MnmA"/>
    <property type="match status" value="1"/>
</dbReference>
<accession>A0A0B4S0B6</accession>
<dbReference type="STRING" id="33033.NW74_02045"/>
<evidence type="ECO:0000313" key="15">
    <source>
        <dbReference type="EMBL" id="MCZ7407880.1"/>
    </source>
</evidence>
<keyword evidence="1 10" id="KW-0820">tRNA-binding</keyword>
<evidence type="ECO:0000256" key="7">
    <source>
        <dbReference type="ARBA" id="ARBA00023157"/>
    </source>
</evidence>
<evidence type="ECO:0000313" key="14">
    <source>
        <dbReference type="EMBL" id="MBF1307635.1"/>
    </source>
</evidence>
<evidence type="ECO:0000256" key="6">
    <source>
        <dbReference type="ARBA" id="ARBA00022884"/>
    </source>
</evidence>
<keyword evidence="16" id="KW-1185">Reference proteome</keyword>
<dbReference type="KEGG" id="pmic:NW74_02045"/>